<dbReference type="InterPro" id="IPR004119">
    <property type="entry name" value="EcKL"/>
</dbReference>
<reference evidence="2" key="1">
    <citation type="submission" date="2022-01" db="EMBL/GenBank/DDBJ databases">
        <authorList>
            <person name="King R."/>
        </authorList>
    </citation>
    <scope>NUCLEOTIDE SEQUENCE</scope>
</reference>
<dbReference type="Gene3D" id="3.90.1200.10">
    <property type="match status" value="1"/>
</dbReference>
<dbReference type="PANTHER" id="PTHR11012">
    <property type="entry name" value="PROTEIN KINASE-LIKE DOMAIN-CONTAINING"/>
    <property type="match status" value="1"/>
</dbReference>
<accession>A0A9N9WUM8</accession>
<protein>
    <recommendedName>
        <fullName evidence="1">CHK kinase-like domain-containing protein</fullName>
    </recommendedName>
</protein>
<evidence type="ECO:0000259" key="1">
    <source>
        <dbReference type="SMART" id="SM00587"/>
    </source>
</evidence>
<dbReference type="AlphaFoldDB" id="A0A9N9WUM8"/>
<dbReference type="SUPFAM" id="SSF56112">
    <property type="entry name" value="Protein kinase-like (PK-like)"/>
    <property type="match status" value="1"/>
</dbReference>
<dbReference type="Pfam" id="PF02958">
    <property type="entry name" value="EcKL"/>
    <property type="match status" value="1"/>
</dbReference>
<dbReference type="SMART" id="SM00587">
    <property type="entry name" value="CHK"/>
    <property type="match status" value="1"/>
</dbReference>
<evidence type="ECO:0000313" key="2">
    <source>
        <dbReference type="EMBL" id="CAG9805986.1"/>
    </source>
</evidence>
<keyword evidence="3" id="KW-1185">Reference proteome</keyword>
<feature type="domain" description="CHK kinase-like" evidence="1">
    <location>
        <begin position="131"/>
        <end position="321"/>
    </location>
</feature>
<evidence type="ECO:0000313" key="3">
    <source>
        <dbReference type="Proteomes" id="UP001153620"/>
    </source>
</evidence>
<dbReference type="Proteomes" id="UP001153620">
    <property type="component" value="Chromosome 2"/>
</dbReference>
<dbReference type="OrthoDB" id="411145at2759"/>
<sequence>MSNENTKFINSLFLKNLIEQHYGQKEVKIKTYSVEPPSEYGSALTRASINRVFVKYSAQNVKEDVITFVTKVKPTKGELSEEFRVSGDFAKEIQIYQTVLPEFNKALKKIGEKIDFTPNIVSIFSSPTDGIIFEEVTNRGYHIQFDKTGLNYEQSVLSLQKLACFHASSAVLMEKGSDDLEMFAKGTFHNDFKNKMEYFNEAYRMVVDNANGLGIDGAIQQKLREFSFKVVPKVIDDYTSAIKGFRVLNHGDFYTRNIFFKYKGNELMDVLFVDFQNAVIGTPLIDLFYFLQTSVATNVLASSRDELIYFYHDALSTMLQSLGYKGQFPSLNELQVEMLKRSTMEFYFSLTLAPYLRIPQPRVITAVQPSLYKEEYLQQLKNHGKTVLSMSKDFIQGQLKRFDALGTLDYTGDESRIRGIKNRFAAARI</sequence>
<reference evidence="2" key="2">
    <citation type="submission" date="2022-10" db="EMBL/GenBank/DDBJ databases">
        <authorList>
            <consortium name="ENA_rothamsted_submissions"/>
            <consortium name="culmorum"/>
            <person name="King R."/>
        </authorList>
    </citation>
    <scope>NUCLEOTIDE SEQUENCE</scope>
</reference>
<organism evidence="2 3">
    <name type="scientific">Chironomus riparius</name>
    <dbReference type="NCBI Taxonomy" id="315576"/>
    <lineage>
        <taxon>Eukaryota</taxon>
        <taxon>Metazoa</taxon>
        <taxon>Ecdysozoa</taxon>
        <taxon>Arthropoda</taxon>
        <taxon>Hexapoda</taxon>
        <taxon>Insecta</taxon>
        <taxon>Pterygota</taxon>
        <taxon>Neoptera</taxon>
        <taxon>Endopterygota</taxon>
        <taxon>Diptera</taxon>
        <taxon>Nematocera</taxon>
        <taxon>Chironomoidea</taxon>
        <taxon>Chironomidae</taxon>
        <taxon>Chironominae</taxon>
        <taxon>Chironomus</taxon>
    </lineage>
</organism>
<dbReference type="PANTHER" id="PTHR11012:SF56">
    <property type="entry name" value="CHK KINASE-LIKE DOMAIN-CONTAINING PROTEIN-RELATED"/>
    <property type="match status" value="1"/>
</dbReference>
<proteinExistence type="predicted"/>
<dbReference type="InterPro" id="IPR015897">
    <property type="entry name" value="CHK_kinase-like"/>
</dbReference>
<dbReference type="EMBL" id="OU895878">
    <property type="protein sequence ID" value="CAG9805986.1"/>
    <property type="molecule type" value="Genomic_DNA"/>
</dbReference>
<name>A0A9N9WUM8_9DIPT</name>
<dbReference type="InterPro" id="IPR011009">
    <property type="entry name" value="Kinase-like_dom_sf"/>
</dbReference>
<gene>
    <name evidence="2" type="ORF">CHIRRI_LOCUS8852</name>
</gene>